<dbReference type="FunCoup" id="K0IM22">
    <property type="interactions" value="192"/>
</dbReference>
<accession>K0IM22</accession>
<gene>
    <name evidence="8" type="primary">argD2</name>
    <name evidence="8" type="ordered locus">Ngar_c29940</name>
</gene>
<name>K0IM22_NITGG</name>
<dbReference type="PROSITE" id="PS00600">
    <property type="entry name" value="AA_TRANSFER_CLASS_3"/>
    <property type="match status" value="1"/>
</dbReference>
<dbReference type="HOGENOM" id="CLU_016922_10_0_2"/>
<keyword evidence="4 8" id="KW-0808">Transferase</keyword>
<dbReference type="GO" id="GO:0006526">
    <property type="term" value="P:L-arginine biosynthetic process"/>
    <property type="evidence" value="ECO:0007669"/>
    <property type="project" value="UniProtKB-ARBA"/>
</dbReference>
<dbReference type="InterPro" id="IPR015424">
    <property type="entry name" value="PyrdxlP-dep_Trfase"/>
</dbReference>
<protein>
    <submittedName>
        <fullName evidence="8">Acetylornithine and succinylornithine aminotransferase</fullName>
        <ecNumber evidence="8">2.6.1.11</ecNumber>
    </submittedName>
</protein>
<dbReference type="InterPro" id="IPR004636">
    <property type="entry name" value="AcOrn/SuccOrn_fam"/>
</dbReference>
<organism evidence="8 9">
    <name type="scientific">Nitrososphaera gargensis (strain Ga9.2)</name>
    <dbReference type="NCBI Taxonomy" id="1237085"/>
    <lineage>
        <taxon>Archaea</taxon>
        <taxon>Nitrososphaerota</taxon>
        <taxon>Nitrososphaeria</taxon>
        <taxon>Nitrososphaerales</taxon>
        <taxon>Nitrososphaeraceae</taxon>
        <taxon>Nitrososphaera</taxon>
    </lineage>
</organism>
<evidence type="ECO:0000256" key="5">
    <source>
        <dbReference type="ARBA" id="ARBA00022898"/>
    </source>
</evidence>
<dbReference type="InterPro" id="IPR049704">
    <property type="entry name" value="Aminotrans_3_PPA_site"/>
</dbReference>
<dbReference type="PANTHER" id="PTHR11986:SF79">
    <property type="entry name" value="ACETYLORNITHINE AMINOTRANSFERASE, MITOCHONDRIAL"/>
    <property type="match status" value="1"/>
</dbReference>
<keyword evidence="2 8" id="KW-0032">Aminotransferase</keyword>
<comment type="similarity">
    <text evidence="7">Belongs to the class-III pyridoxal-phosphate-dependent aminotransferase family.</text>
</comment>
<dbReference type="CDD" id="cd00610">
    <property type="entry name" value="OAT_like"/>
    <property type="match status" value="1"/>
</dbReference>
<comment type="pathway">
    <text evidence="6">Amino-acid biosynthesis.</text>
</comment>
<dbReference type="InterPro" id="IPR015421">
    <property type="entry name" value="PyrdxlP-dep_Trfase_major"/>
</dbReference>
<dbReference type="Gene3D" id="3.40.640.10">
    <property type="entry name" value="Type I PLP-dependent aspartate aminotransferase-like (Major domain)"/>
    <property type="match status" value="1"/>
</dbReference>
<reference evidence="8 9" key="1">
    <citation type="journal article" date="2012" name="Environ. Microbiol.">
        <title>The genome of the ammonia-oxidizing Candidatus Nitrososphaera gargensis: insights into metabolic versatility and environmental adaptations.</title>
        <authorList>
            <person name="Spang A."/>
            <person name="Poehlein A."/>
            <person name="Offre P."/>
            <person name="Zumbragel S."/>
            <person name="Haider S."/>
            <person name="Rychlik N."/>
            <person name="Nowka B."/>
            <person name="Schmeisser C."/>
            <person name="Lebedeva E.V."/>
            <person name="Rattei T."/>
            <person name="Bohm C."/>
            <person name="Schmid M."/>
            <person name="Galushko A."/>
            <person name="Hatzenpichler R."/>
            <person name="Weinmaier T."/>
            <person name="Daniel R."/>
            <person name="Schleper C."/>
            <person name="Spieck E."/>
            <person name="Streit W."/>
            <person name="Wagner M."/>
        </authorList>
    </citation>
    <scope>NUCLEOTIDE SEQUENCE [LARGE SCALE GENOMIC DNA]</scope>
    <source>
        <strain evidence="9">Ga9.2</strain>
    </source>
</reference>
<dbReference type="FunFam" id="3.40.640.10:FF:000004">
    <property type="entry name" value="Acetylornithine aminotransferase"/>
    <property type="match status" value="1"/>
</dbReference>
<dbReference type="GO" id="GO:0042802">
    <property type="term" value="F:identical protein binding"/>
    <property type="evidence" value="ECO:0007669"/>
    <property type="project" value="TreeGrafter"/>
</dbReference>
<proteinExistence type="inferred from homology"/>
<sequence>MNGEDQHLAALYQRFPVNLARGKGARVWDTAGKEYIDCMGGYGVALVGHCNDRVVAAIKKQADMLITAHMSVYNDTRLKFMDKMSTVVPPGLTKMFFTNSGAESVEGALKFARKYTGKHGVIAMNGAYHGKTFGALSVTYNEKYRKSFMPLLDGVKFVPYSDPGKLEEAIDDTIGTVILEPIQGETGIIVPPDDLLPKIREICNRRNLVLIFDEIQAGLGRTGKMWAGQNWNTTPDIMCLAKGIAGGIPMGLILAKREIMEATKLGEHSSTFGGSPIACAAGTATLEALTEDKLVENAAKMGRHWREGLNRLKEKHKIIREVRGLGMMIGVELRFEVKDVLFDGIRNGLLMLYSGRNIIRLLPPLVMDETTVSRAVDIMDAVLTSEEKRRNVIS</sequence>
<evidence type="ECO:0000256" key="2">
    <source>
        <dbReference type="ARBA" id="ARBA00022576"/>
    </source>
</evidence>
<dbReference type="InParanoid" id="K0IM22"/>
<dbReference type="Gene3D" id="3.90.1150.10">
    <property type="entry name" value="Aspartate Aminotransferase, domain 1"/>
    <property type="match status" value="1"/>
</dbReference>
<dbReference type="RefSeq" id="WP_015020446.1">
    <property type="nucleotide sequence ID" value="NC_018719.1"/>
</dbReference>
<keyword evidence="5 7" id="KW-0663">Pyridoxal phosphate</keyword>
<dbReference type="Proteomes" id="UP000008037">
    <property type="component" value="Chromosome"/>
</dbReference>
<dbReference type="Pfam" id="PF00202">
    <property type="entry name" value="Aminotran_3"/>
    <property type="match status" value="1"/>
</dbReference>
<dbReference type="STRING" id="1237085.Ngar_c29940"/>
<dbReference type="EC" id="2.6.1.11" evidence="8"/>
<evidence type="ECO:0000256" key="6">
    <source>
        <dbReference type="ARBA" id="ARBA00029440"/>
    </source>
</evidence>
<comment type="cofactor">
    <cofactor evidence="1">
        <name>pyridoxal 5'-phosphate</name>
        <dbReference type="ChEBI" id="CHEBI:597326"/>
    </cofactor>
</comment>
<evidence type="ECO:0000256" key="4">
    <source>
        <dbReference type="ARBA" id="ARBA00022679"/>
    </source>
</evidence>
<evidence type="ECO:0000256" key="3">
    <source>
        <dbReference type="ARBA" id="ARBA00022605"/>
    </source>
</evidence>
<dbReference type="AlphaFoldDB" id="K0IM22"/>
<dbReference type="InterPro" id="IPR005814">
    <property type="entry name" value="Aminotrans_3"/>
</dbReference>
<evidence type="ECO:0000313" key="8">
    <source>
        <dbReference type="EMBL" id="AFU59912.1"/>
    </source>
</evidence>
<dbReference type="EMBL" id="CP002408">
    <property type="protein sequence ID" value="AFU59912.1"/>
    <property type="molecule type" value="Genomic_DNA"/>
</dbReference>
<dbReference type="GO" id="GO:0003992">
    <property type="term" value="F:N2-acetyl-L-ornithine:2-oxoglutarate 5-aminotransferase activity"/>
    <property type="evidence" value="ECO:0007669"/>
    <property type="project" value="UniProtKB-EC"/>
</dbReference>
<dbReference type="NCBIfam" id="TIGR00707">
    <property type="entry name" value="argD"/>
    <property type="match status" value="1"/>
</dbReference>
<dbReference type="SUPFAM" id="SSF53383">
    <property type="entry name" value="PLP-dependent transferases"/>
    <property type="match status" value="1"/>
</dbReference>
<dbReference type="KEGG" id="nga:Ngar_c29940"/>
<dbReference type="InterPro" id="IPR050103">
    <property type="entry name" value="Class-III_PLP-dep_AT"/>
</dbReference>
<evidence type="ECO:0000313" key="9">
    <source>
        <dbReference type="Proteomes" id="UP000008037"/>
    </source>
</evidence>
<keyword evidence="3" id="KW-0028">Amino-acid biosynthesis</keyword>
<dbReference type="InterPro" id="IPR015422">
    <property type="entry name" value="PyrdxlP-dep_Trfase_small"/>
</dbReference>
<keyword evidence="9" id="KW-1185">Reference proteome</keyword>
<dbReference type="OrthoDB" id="85346at2157"/>
<dbReference type="PIRSF" id="PIRSF000521">
    <property type="entry name" value="Transaminase_4ab_Lys_Orn"/>
    <property type="match status" value="1"/>
</dbReference>
<dbReference type="PATRIC" id="fig|1237085.11.peg.2966"/>
<dbReference type="PANTHER" id="PTHR11986">
    <property type="entry name" value="AMINOTRANSFERASE CLASS III"/>
    <property type="match status" value="1"/>
</dbReference>
<evidence type="ECO:0000256" key="1">
    <source>
        <dbReference type="ARBA" id="ARBA00001933"/>
    </source>
</evidence>
<dbReference type="GO" id="GO:0030170">
    <property type="term" value="F:pyridoxal phosphate binding"/>
    <property type="evidence" value="ECO:0007669"/>
    <property type="project" value="InterPro"/>
</dbReference>
<dbReference type="GeneID" id="13796803"/>
<evidence type="ECO:0000256" key="7">
    <source>
        <dbReference type="RuleBase" id="RU003560"/>
    </source>
</evidence>